<organism evidence="1 3">
    <name type="scientific">Streptococcus pantholopis</name>
    <dbReference type="NCBI Taxonomy" id="1811193"/>
    <lineage>
        <taxon>Bacteria</taxon>
        <taxon>Bacillati</taxon>
        <taxon>Bacillota</taxon>
        <taxon>Bacilli</taxon>
        <taxon>Lactobacillales</taxon>
        <taxon>Streptococcaceae</taxon>
        <taxon>Streptococcus</taxon>
    </lineage>
</organism>
<proteinExistence type="predicted"/>
<dbReference type="AlphaFoldDB" id="A0A172Q609"/>
<evidence type="ECO:0000313" key="1">
    <source>
        <dbReference type="EMBL" id="AND78865.1"/>
    </source>
</evidence>
<dbReference type="OrthoDB" id="2238664at2"/>
<evidence type="ECO:0000313" key="3">
    <source>
        <dbReference type="Proteomes" id="UP000077317"/>
    </source>
</evidence>
<dbReference type="KEGG" id="spat:A0O21_04080"/>
<dbReference type="RefSeq" id="WP_067060491.1">
    <property type="nucleotide sequence ID" value="NZ_CP014699.1"/>
</dbReference>
<gene>
    <name evidence="1" type="ORF">A0O21_01900</name>
    <name evidence="2" type="ORF">A0O21_04080</name>
</gene>
<dbReference type="STRING" id="1811193.A0O21_01900"/>
<dbReference type="KEGG" id="spat:A0O21_01900"/>
<accession>A0A172Q609</accession>
<protein>
    <submittedName>
        <fullName evidence="1">Uncharacterized protein</fullName>
    </submittedName>
</protein>
<dbReference type="EMBL" id="CP014699">
    <property type="protein sequence ID" value="AND79262.1"/>
    <property type="molecule type" value="Genomic_DNA"/>
</dbReference>
<evidence type="ECO:0000313" key="2">
    <source>
        <dbReference type="EMBL" id="AND79262.1"/>
    </source>
</evidence>
<name>A0A172Q609_9STRE</name>
<keyword evidence="3" id="KW-1185">Reference proteome</keyword>
<dbReference type="EMBL" id="CP014699">
    <property type="protein sequence ID" value="AND78865.1"/>
    <property type="molecule type" value="Genomic_DNA"/>
</dbReference>
<reference evidence="3" key="2">
    <citation type="submission" date="2016-03" db="EMBL/GenBank/DDBJ databases">
        <title>Streptococcus antelopensis sp. nov., isolated from the feces of the Tibetan antelope (Pantholops hodgsonii) in Hoh Xil National Nature Reserve, Qinghai, China.</title>
        <authorList>
            <person name="Bai X."/>
        </authorList>
    </citation>
    <scope>NUCLEOTIDE SEQUENCE [LARGE SCALE GENOMIC DNA]</scope>
    <source>
        <strain evidence="3">TA 26</strain>
    </source>
</reference>
<reference evidence="1 3" key="1">
    <citation type="journal article" date="2016" name="Int. J. Syst. Evol. Microbiol.">
        <title>Streptococcuspantholopis sp. nov., isolated from faeces of the Tibetan antelope (Pantholops hodgsonii).</title>
        <authorList>
            <person name="Bai X."/>
            <person name="Xiong Y."/>
            <person name="Lu S."/>
            <person name="Jin D."/>
            <person name="Lai X."/>
            <person name="Yang J."/>
            <person name="Niu L."/>
            <person name="Hu S."/>
            <person name="Meng X."/>
            <person name="Pu J."/>
            <person name="Ye C."/>
            <person name="Xu J."/>
        </authorList>
    </citation>
    <scope>NUCLEOTIDE SEQUENCE [LARGE SCALE GENOMIC DNA]</scope>
    <source>
        <strain evidence="1 3">TA 26</strain>
    </source>
</reference>
<sequence>MGMGVTADLDMLVQAAKETKKVQERLAIQGALSAKQGEWESQSFDLQSCLETKASELQTLAQGTIASELADCFTGQAADSAAVYLAEWPQVDFSSLIRA</sequence>
<dbReference type="Proteomes" id="UP000077317">
    <property type="component" value="Chromosome"/>
</dbReference>